<sequence length="157" mass="17324">MKPYSSTYQHFQSITSGSGVMSKSTPVSPMVSFTDANKLARNFSNLMMSSRHGSSTLSSVRGYDIERLKILLGAYFVSIDITLSKILSLKECIDDTEEFINIKLASVQNWLIQFELLLAAATFGATMFVVVTRVFGMNLAPGNFGNTLSFNWALIIT</sequence>
<evidence type="ECO:0000313" key="4">
    <source>
        <dbReference type="Proteomes" id="UP000541444"/>
    </source>
</evidence>
<dbReference type="PANTHER" id="PTHR13890">
    <property type="entry name" value="RNA SPLICING PROTEIN MRS2, MITOCHONDRIAL"/>
    <property type="match status" value="1"/>
</dbReference>
<reference evidence="3 4" key="1">
    <citation type="journal article" date="2020" name="IScience">
        <title>Genome Sequencing of the Endangered Kingdonia uniflora (Circaeasteraceae, Ranunculales) Reveals Potential Mechanisms of Evolutionary Specialization.</title>
        <authorList>
            <person name="Sun Y."/>
            <person name="Deng T."/>
            <person name="Zhang A."/>
            <person name="Moore M.J."/>
            <person name="Landis J.B."/>
            <person name="Lin N."/>
            <person name="Zhang H."/>
            <person name="Zhang X."/>
            <person name="Huang J."/>
            <person name="Zhang X."/>
            <person name="Sun H."/>
            <person name="Wang H."/>
        </authorList>
    </citation>
    <scope>NUCLEOTIDE SEQUENCE [LARGE SCALE GENOMIC DNA]</scope>
    <source>
        <strain evidence="3">TB1705</strain>
        <tissue evidence="3">Leaf</tissue>
    </source>
</reference>
<keyword evidence="2" id="KW-0812">Transmembrane</keyword>
<accession>A0A7J7LFZ9</accession>
<keyword evidence="2" id="KW-0472">Membrane</keyword>
<evidence type="ECO:0000256" key="1">
    <source>
        <dbReference type="ARBA" id="ARBA00007535"/>
    </source>
</evidence>
<proteinExistence type="inferred from homology"/>
<gene>
    <name evidence="3" type="ORF">GIB67_023763</name>
</gene>
<evidence type="ECO:0000256" key="2">
    <source>
        <dbReference type="SAM" id="Phobius"/>
    </source>
</evidence>
<comment type="caution">
    <text evidence="3">The sequence shown here is derived from an EMBL/GenBank/DDBJ whole genome shotgun (WGS) entry which is preliminary data.</text>
</comment>
<dbReference type="GO" id="GO:0015095">
    <property type="term" value="F:magnesium ion transmembrane transporter activity"/>
    <property type="evidence" value="ECO:0007669"/>
    <property type="project" value="UniProtKB-ARBA"/>
</dbReference>
<comment type="similarity">
    <text evidence="1">Belongs to the CorA metal ion transporter (MIT) (TC 1.A.35.5) family.</text>
</comment>
<dbReference type="Gene3D" id="1.20.58.340">
    <property type="entry name" value="Magnesium transport protein CorA, transmembrane region"/>
    <property type="match status" value="1"/>
</dbReference>
<organism evidence="3 4">
    <name type="scientific">Kingdonia uniflora</name>
    <dbReference type="NCBI Taxonomy" id="39325"/>
    <lineage>
        <taxon>Eukaryota</taxon>
        <taxon>Viridiplantae</taxon>
        <taxon>Streptophyta</taxon>
        <taxon>Embryophyta</taxon>
        <taxon>Tracheophyta</taxon>
        <taxon>Spermatophyta</taxon>
        <taxon>Magnoliopsida</taxon>
        <taxon>Ranunculales</taxon>
        <taxon>Circaeasteraceae</taxon>
        <taxon>Kingdonia</taxon>
    </lineage>
</organism>
<dbReference type="PANTHER" id="PTHR13890:SF39">
    <property type="entry name" value="MAGNESIUM TRANSPORTER MRS2-5"/>
    <property type="match status" value="1"/>
</dbReference>
<name>A0A7J7LFZ9_9MAGN</name>
<keyword evidence="4" id="KW-1185">Reference proteome</keyword>
<dbReference type="OrthoDB" id="10251508at2759"/>
<feature type="transmembrane region" description="Helical" evidence="2">
    <location>
        <begin position="116"/>
        <end position="136"/>
    </location>
</feature>
<dbReference type="EMBL" id="JACGCM010002301">
    <property type="protein sequence ID" value="KAF6141591.1"/>
    <property type="molecule type" value="Genomic_DNA"/>
</dbReference>
<protein>
    <submittedName>
        <fullName evidence="3">Uncharacterized protein</fullName>
    </submittedName>
</protein>
<dbReference type="Proteomes" id="UP000541444">
    <property type="component" value="Unassembled WGS sequence"/>
</dbReference>
<dbReference type="InterPro" id="IPR039204">
    <property type="entry name" value="MRS2-like"/>
</dbReference>
<keyword evidence="2" id="KW-1133">Transmembrane helix</keyword>
<dbReference type="AlphaFoldDB" id="A0A7J7LFZ9"/>
<evidence type="ECO:0000313" key="3">
    <source>
        <dbReference type="EMBL" id="KAF6141591.1"/>
    </source>
</evidence>